<dbReference type="Proteomes" id="UP001152797">
    <property type="component" value="Unassembled WGS sequence"/>
</dbReference>
<reference evidence="9 10" key="2">
    <citation type="submission" date="2024-05" db="EMBL/GenBank/DDBJ databases">
        <authorList>
            <person name="Chen Y."/>
            <person name="Shah S."/>
            <person name="Dougan E. K."/>
            <person name="Thang M."/>
            <person name="Chan C."/>
        </authorList>
    </citation>
    <scope>NUCLEOTIDE SEQUENCE [LARGE SCALE GENOMIC DNA]</scope>
</reference>
<comment type="subcellular location">
    <subcellularLocation>
        <location evidence="1">Membrane</location>
        <topology evidence="1">Multi-pass membrane protein</topology>
    </subcellularLocation>
</comment>
<dbReference type="Pfam" id="PF00916">
    <property type="entry name" value="Sulfate_transp"/>
    <property type="match status" value="1"/>
</dbReference>
<dbReference type="InterPro" id="IPR036513">
    <property type="entry name" value="STAS_dom_sf"/>
</dbReference>
<accession>A0A9P1DR80</accession>
<evidence type="ECO:0000256" key="1">
    <source>
        <dbReference type="ARBA" id="ARBA00004141"/>
    </source>
</evidence>
<sequence length="855" mass="94177">MEKGESIEIITCGEEVSQDQREILQERQLINNPVKMCMRSCADQINGVVDDAASTPKKSKRPRNEMTMYQKVAKIVTVLEWLPQMTCHKLRADLVAGLTVGVMVIPQSMSYGAIAGLPYINGMYSACVPTLIYALFGQSRQLAVGPVAMVSLLVEAGLNGQLGPECTVEDKPQYETCPEEYVGLACLTAAMVGVMQILASVLKLGFLVTFLGHPVISGFTSGAAIIIALSQLKYVLGYDLPKSQYIYETIYNVIIKIDQTKGMPLLLGCVWLAYLITNKNLALKFKRLKMLGPMGPLISCLVGTVMIWAFPIFTETFHVKYVGEIPSGLFPMSIDSWQLAKIPTVIGTAMSATLIGYMESIAIGKNLAATNGYEIDATQEMLALGIANVVGAGLPRGSAVNNSTGALSQFSGVLTALVMLATLMFLTPLFYYLPKFALAAIVMNSVIPLVAFQEARHLFHVKKQDFLLWVTAFLGTLFLGVLMGILVAVGLSLIIVIYESARPQITILWRIPGTSIYRNMKQESSGTFIQNVFIARIGSSLYFANASFVKEMLLSHVNDLEEVNPTRYIEPAVDDTHLAHPTDPGTPVISVDSTACHVIKDVVNDFRTRGMHVAFAMTGNRVEKTLRKAGLRKFIGDQWFFPTVEEAVQYCVKHQHARRRQSKGSSEGQEKLDQAKIDEIDISAIQVHCGNEIGFSNDLHSNCSMVFVSLSKDVPMIMTEITGVFKKNHITIIRAQIDPTGDEMGAKHIYFVRSLRTQSKLSGVEVSRVREDLEVVLRRHKLMSSSFRDLNHRGEDSPDRSPDRIARLEEALVSQQELNRNLEEQVTRLLSRPGTGTCLPGCLPANLLGRTHDLG</sequence>
<keyword evidence="2 6" id="KW-0812">Transmembrane</keyword>
<name>A0A9P1DR80_9DINO</name>
<feature type="transmembrane region" description="Helical" evidence="6">
    <location>
        <begin position="339"/>
        <end position="357"/>
    </location>
</feature>
<evidence type="ECO:0000256" key="6">
    <source>
        <dbReference type="SAM" id="Phobius"/>
    </source>
</evidence>
<feature type="domain" description="STAS" evidence="7">
    <location>
        <begin position="522"/>
        <end position="651"/>
    </location>
</feature>
<dbReference type="PANTHER" id="PTHR11814">
    <property type="entry name" value="SULFATE TRANSPORTER"/>
    <property type="match status" value="1"/>
</dbReference>
<dbReference type="AlphaFoldDB" id="A0A9P1DR80"/>
<dbReference type="GO" id="GO:0016020">
    <property type="term" value="C:membrane"/>
    <property type="evidence" value="ECO:0007669"/>
    <property type="project" value="UniProtKB-SubCell"/>
</dbReference>
<dbReference type="EMBL" id="CAMXCT020006224">
    <property type="protein sequence ID" value="CAL1167595.1"/>
    <property type="molecule type" value="Genomic_DNA"/>
</dbReference>
<proteinExistence type="predicted"/>
<dbReference type="InterPro" id="IPR001902">
    <property type="entry name" value="SLC26A/SulP_fam"/>
</dbReference>
<evidence type="ECO:0000259" key="7">
    <source>
        <dbReference type="PROSITE" id="PS50801"/>
    </source>
</evidence>
<dbReference type="EMBL" id="CAMXCT030006224">
    <property type="protein sequence ID" value="CAL4801532.1"/>
    <property type="molecule type" value="Genomic_DNA"/>
</dbReference>
<evidence type="ECO:0000313" key="10">
    <source>
        <dbReference type="Proteomes" id="UP001152797"/>
    </source>
</evidence>
<keyword evidence="4 6" id="KW-0472">Membrane</keyword>
<dbReference type="InterPro" id="IPR011547">
    <property type="entry name" value="SLC26A/SulP_dom"/>
</dbReference>
<reference evidence="8" key="1">
    <citation type="submission" date="2022-10" db="EMBL/GenBank/DDBJ databases">
        <authorList>
            <person name="Chen Y."/>
            <person name="Dougan E. K."/>
            <person name="Chan C."/>
            <person name="Rhodes N."/>
            <person name="Thang M."/>
        </authorList>
    </citation>
    <scope>NUCLEOTIDE SEQUENCE</scope>
</reference>
<dbReference type="GO" id="GO:0055085">
    <property type="term" value="P:transmembrane transport"/>
    <property type="evidence" value="ECO:0007669"/>
    <property type="project" value="InterPro"/>
</dbReference>
<feature type="transmembrane region" description="Helical" evidence="6">
    <location>
        <begin position="181"/>
        <end position="199"/>
    </location>
</feature>
<keyword evidence="3 6" id="KW-1133">Transmembrane helix</keyword>
<feature type="transmembrane region" description="Helical" evidence="6">
    <location>
        <begin position="294"/>
        <end position="313"/>
    </location>
</feature>
<dbReference type="CDD" id="cd07042">
    <property type="entry name" value="STAS_SulP_like_sulfate_transporter"/>
    <property type="match status" value="1"/>
</dbReference>
<feature type="transmembrane region" description="Helical" evidence="6">
    <location>
        <begin position="466"/>
        <end position="498"/>
    </location>
</feature>
<dbReference type="OrthoDB" id="288203at2759"/>
<evidence type="ECO:0000256" key="5">
    <source>
        <dbReference type="SAM" id="Coils"/>
    </source>
</evidence>
<keyword evidence="5" id="KW-0175">Coiled coil</keyword>
<feature type="transmembrane region" description="Helical" evidence="6">
    <location>
        <begin position="206"/>
        <end position="229"/>
    </location>
</feature>
<comment type="caution">
    <text evidence="8">The sequence shown here is derived from an EMBL/GenBank/DDBJ whole genome shotgun (WGS) entry which is preliminary data.</text>
</comment>
<feature type="transmembrane region" description="Helical" evidence="6">
    <location>
        <begin position="263"/>
        <end position="282"/>
    </location>
</feature>
<evidence type="ECO:0000313" key="8">
    <source>
        <dbReference type="EMBL" id="CAI4014220.1"/>
    </source>
</evidence>
<feature type="coiled-coil region" evidence="5">
    <location>
        <begin position="805"/>
        <end position="832"/>
    </location>
</feature>
<evidence type="ECO:0000256" key="2">
    <source>
        <dbReference type="ARBA" id="ARBA00022692"/>
    </source>
</evidence>
<dbReference type="SUPFAM" id="SSF52091">
    <property type="entry name" value="SpoIIaa-like"/>
    <property type="match status" value="1"/>
</dbReference>
<organism evidence="8">
    <name type="scientific">Cladocopium goreaui</name>
    <dbReference type="NCBI Taxonomy" id="2562237"/>
    <lineage>
        <taxon>Eukaryota</taxon>
        <taxon>Sar</taxon>
        <taxon>Alveolata</taxon>
        <taxon>Dinophyceae</taxon>
        <taxon>Suessiales</taxon>
        <taxon>Symbiodiniaceae</taxon>
        <taxon>Cladocopium</taxon>
    </lineage>
</organism>
<evidence type="ECO:0000256" key="4">
    <source>
        <dbReference type="ARBA" id="ARBA00023136"/>
    </source>
</evidence>
<dbReference type="EMBL" id="CAMXCT010006224">
    <property type="protein sequence ID" value="CAI4014220.1"/>
    <property type="molecule type" value="Genomic_DNA"/>
</dbReference>
<gene>
    <name evidence="8" type="ORF">C1SCF055_LOCUS39135</name>
</gene>
<protein>
    <recommendedName>
        <fullName evidence="7">STAS domain-containing protein</fullName>
    </recommendedName>
</protein>
<evidence type="ECO:0000313" key="9">
    <source>
        <dbReference type="EMBL" id="CAL4801532.1"/>
    </source>
</evidence>
<dbReference type="NCBIfam" id="TIGR00815">
    <property type="entry name" value="sulP"/>
    <property type="match status" value="1"/>
</dbReference>
<dbReference type="PROSITE" id="PS50801">
    <property type="entry name" value="STAS"/>
    <property type="match status" value="1"/>
</dbReference>
<dbReference type="CDD" id="cd04873">
    <property type="entry name" value="ACT_UUR-ACR-like"/>
    <property type="match status" value="1"/>
</dbReference>
<feature type="transmembrane region" description="Helical" evidence="6">
    <location>
        <begin position="436"/>
        <end position="454"/>
    </location>
</feature>
<dbReference type="InterPro" id="IPR002645">
    <property type="entry name" value="STAS_dom"/>
</dbReference>
<evidence type="ECO:0000256" key="3">
    <source>
        <dbReference type="ARBA" id="ARBA00022989"/>
    </source>
</evidence>
<dbReference type="Pfam" id="PF01740">
    <property type="entry name" value="STAS"/>
    <property type="match status" value="1"/>
</dbReference>
<dbReference type="Gene3D" id="3.30.750.24">
    <property type="entry name" value="STAS domain"/>
    <property type="match status" value="1"/>
</dbReference>
<keyword evidence="10" id="KW-1185">Reference proteome</keyword>
<feature type="transmembrane region" description="Helical" evidence="6">
    <location>
        <begin position="410"/>
        <end position="430"/>
    </location>
</feature>